<feature type="compositionally biased region" description="Pro residues" evidence="1">
    <location>
        <begin position="314"/>
        <end position="344"/>
    </location>
</feature>
<evidence type="ECO:0000313" key="2">
    <source>
        <dbReference type="EMBL" id="KAF9582372.1"/>
    </source>
</evidence>
<accession>A0A9P6KF25</accession>
<feature type="region of interest" description="Disordered" evidence="1">
    <location>
        <begin position="366"/>
        <end position="474"/>
    </location>
</feature>
<feature type="region of interest" description="Disordered" evidence="1">
    <location>
        <begin position="118"/>
        <end position="143"/>
    </location>
</feature>
<evidence type="ECO:0000256" key="1">
    <source>
        <dbReference type="SAM" id="MobiDB-lite"/>
    </source>
</evidence>
<dbReference type="EMBL" id="JAABOA010001075">
    <property type="protein sequence ID" value="KAF9582372.1"/>
    <property type="molecule type" value="Genomic_DNA"/>
</dbReference>
<feature type="compositionally biased region" description="Polar residues" evidence="1">
    <location>
        <begin position="366"/>
        <end position="393"/>
    </location>
</feature>
<comment type="caution">
    <text evidence="2">The sequence shown here is derived from an EMBL/GenBank/DDBJ whole genome shotgun (WGS) entry which is preliminary data.</text>
</comment>
<sequence length="474" mass="51052">MVTRSEHLGLGVIYMLCDEYNHITGDTIDTLLCPSKQGRDVLHFATVLGLSTLVREIARHALERFRSRPVTEESSVFAKDSLGNTALDFARILGYEEIQHVLQETLDAAEEFKASALEAPLRPLPDPPVPDRPYRPGSIGNKSSTYILAENGVSTPAHALNRPLPPTPMTSSPQPDMLSTAETSAKPSSLHHSATSTPYLPPQGLPTTYAAVPQSEPAPYLYTPPNSNLLPGNTPYTSSAPCVTPATVSPATFSTSIYPGPITSMPGHQPLYAPPQSFQFPTPASYTSAPAPHPYLPSASYPYPQQHYPFPQQQAPPSPTSMPIPMAQPPPVSMPTPHLPPPAPLTASPVPNFTNPYALLENQQTSPYRTNSSPYLQSGITPQGQSSPQSAYQSVIAPFRPLPLTPGGSVPSLPLPPPKHKVTQVNRPKQFTIPSATSPQQSDQLGLNPAHSPALQPYNPFVQYQDPQIKVPIP</sequence>
<proteinExistence type="predicted"/>
<keyword evidence="3" id="KW-1185">Reference proteome</keyword>
<evidence type="ECO:0000313" key="3">
    <source>
        <dbReference type="Proteomes" id="UP000780801"/>
    </source>
</evidence>
<reference evidence="2" key="1">
    <citation type="journal article" date="2020" name="Fungal Divers.">
        <title>Resolving the Mortierellaceae phylogeny through synthesis of multi-gene phylogenetics and phylogenomics.</title>
        <authorList>
            <person name="Vandepol N."/>
            <person name="Liber J."/>
            <person name="Desiro A."/>
            <person name="Na H."/>
            <person name="Kennedy M."/>
            <person name="Barry K."/>
            <person name="Grigoriev I.V."/>
            <person name="Miller A.N."/>
            <person name="O'Donnell K."/>
            <person name="Stajich J.E."/>
            <person name="Bonito G."/>
        </authorList>
    </citation>
    <scope>NUCLEOTIDE SEQUENCE</scope>
    <source>
        <strain evidence="2">KOD1015</strain>
    </source>
</reference>
<feature type="compositionally biased region" description="Polar residues" evidence="1">
    <location>
        <begin position="180"/>
        <end position="196"/>
    </location>
</feature>
<dbReference type="OrthoDB" id="2442557at2759"/>
<protein>
    <recommendedName>
        <fullName evidence="4">Ankyrin repeat-containing protein</fullName>
    </recommendedName>
</protein>
<organism evidence="2 3">
    <name type="scientific">Lunasporangiospora selenospora</name>
    <dbReference type="NCBI Taxonomy" id="979761"/>
    <lineage>
        <taxon>Eukaryota</taxon>
        <taxon>Fungi</taxon>
        <taxon>Fungi incertae sedis</taxon>
        <taxon>Mucoromycota</taxon>
        <taxon>Mortierellomycotina</taxon>
        <taxon>Mortierellomycetes</taxon>
        <taxon>Mortierellales</taxon>
        <taxon>Mortierellaceae</taxon>
        <taxon>Lunasporangiospora</taxon>
    </lineage>
</organism>
<evidence type="ECO:0008006" key="4">
    <source>
        <dbReference type="Google" id="ProtNLM"/>
    </source>
</evidence>
<feature type="compositionally biased region" description="Pro residues" evidence="1">
    <location>
        <begin position="122"/>
        <end position="131"/>
    </location>
</feature>
<feature type="compositionally biased region" description="Low complexity" evidence="1">
    <location>
        <begin position="304"/>
        <end position="313"/>
    </location>
</feature>
<dbReference type="Proteomes" id="UP000780801">
    <property type="component" value="Unassembled WGS sequence"/>
</dbReference>
<feature type="compositionally biased region" description="Polar residues" evidence="1">
    <location>
        <begin position="423"/>
        <end position="445"/>
    </location>
</feature>
<feature type="region of interest" description="Disordered" evidence="1">
    <location>
        <begin position="304"/>
        <end position="347"/>
    </location>
</feature>
<dbReference type="AlphaFoldDB" id="A0A9P6KF25"/>
<feature type="region of interest" description="Disordered" evidence="1">
    <location>
        <begin position="156"/>
        <end position="196"/>
    </location>
</feature>
<name>A0A9P6KF25_9FUNG</name>
<gene>
    <name evidence="2" type="ORF">BGW38_000286</name>
</gene>